<evidence type="ECO:0000256" key="2">
    <source>
        <dbReference type="ARBA" id="ARBA00022777"/>
    </source>
</evidence>
<dbReference type="PANTHER" id="PTHR47690">
    <property type="entry name" value="GLUCOKINASE"/>
    <property type="match status" value="1"/>
</dbReference>
<proteinExistence type="inferred from homology"/>
<dbReference type="GO" id="GO:0005524">
    <property type="term" value="F:ATP binding"/>
    <property type="evidence" value="ECO:0007669"/>
    <property type="project" value="InterPro"/>
</dbReference>
<dbReference type="GO" id="GO:0006096">
    <property type="term" value="P:glycolytic process"/>
    <property type="evidence" value="ECO:0007669"/>
    <property type="project" value="InterPro"/>
</dbReference>
<dbReference type="CDD" id="cd24008">
    <property type="entry name" value="ASKHA_NBD_GLK"/>
    <property type="match status" value="1"/>
</dbReference>
<evidence type="ECO:0000256" key="3">
    <source>
        <dbReference type="RuleBase" id="RU004046"/>
    </source>
</evidence>
<comment type="caution">
    <text evidence="4">The sequence shown here is derived from an EMBL/GenBank/DDBJ whole genome shotgun (WGS) entry which is preliminary data.</text>
</comment>
<name>A0A8J2ZGS0_9RHOB</name>
<evidence type="ECO:0000256" key="1">
    <source>
        <dbReference type="ARBA" id="ARBA00022679"/>
    </source>
</evidence>
<reference evidence="4" key="1">
    <citation type="journal article" date="2014" name="Int. J. Syst. Evol. Microbiol.">
        <title>Complete genome sequence of Corynebacterium casei LMG S-19264T (=DSM 44701T), isolated from a smear-ripened cheese.</title>
        <authorList>
            <consortium name="US DOE Joint Genome Institute (JGI-PGF)"/>
            <person name="Walter F."/>
            <person name="Albersmeier A."/>
            <person name="Kalinowski J."/>
            <person name="Ruckert C."/>
        </authorList>
    </citation>
    <scope>NUCLEOTIDE SEQUENCE</scope>
    <source>
        <strain evidence="4">CGMCC 1.15762</strain>
    </source>
</reference>
<comment type="similarity">
    <text evidence="3">Belongs to the bacterial glucokinase family.</text>
</comment>
<dbReference type="PANTHER" id="PTHR47690:SF1">
    <property type="entry name" value="GLUCOKINASE"/>
    <property type="match status" value="1"/>
</dbReference>
<dbReference type="EMBL" id="BMJV01000001">
    <property type="protein sequence ID" value="GGG60823.1"/>
    <property type="molecule type" value="Genomic_DNA"/>
</dbReference>
<dbReference type="Gene3D" id="3.40.367.20">
    <property type="match status" value="1"/>
</dbReference>
<dbReference type="InterPro" id="IPR043129">
    <property type="entry name" value="ATPase_NBD"/>
</dbReference>
<keyword evidence="1" id="KW-0808">Transferase</keyword>
<gene>
    <name evidence="4" type="primary">glk</name>
    <name evidence="4" type="ORF">GCM10011415_03510</name>
</gene>
<dbReference type="GO" id="GO:0005829">
    <property type="term" value="C:cytosol"/>
    <property type="evidence" value="ECO:0007669"/>
    <property type="project" value="TreeGrafter"/>
</dbReference>
<protein>
    <submittedName>
        <fullName evidence="4">Glucokinase</fullName>
    </submittedName>
</protein>
<dbReference type="Proteomes" id="UP000617145">
    <property type="component" value="Unassembled WGS sequence"/>
</dbReference>
<accession>A0A8J2ZGS0</accession>
<dbReference type="InterPro" id="IPR003836">
    <property type="entry name" value="Glucokinase"/>
</dbReference>
<sequence>MSQQPLAVLADIGGTNTRVALACGAQVDAASVKRYTNANWEGIGPVLKDYLAQTGAKVEAACVAMAGPVRDSAGTLTNLDWHVDREILFAATGAETLAVLNDMQAQGHALGHIPDDCLTQILPGQPASPQSARLVVGVGTGMNAAAAFRLGDRTLVPPAEAGHTTLGLRTEEEHRLAAYIAHNHESPGVEHFISGRGFERIWNWLCHEDGIEDTRKAADIMALFHEGDDRARRAVSMFSTLLGRACGDLALITLPFGGLYLIGGVARHFGPHLMAHGFKEGFTDKGRFSDFMEQFPVHLVEDDFAALTGCACHLAEQMQTNA</sequence>
<dbReference type="SUPFAM" id="SSF53067">
    <property type="entry name" value="Actin-like ATPase domain"/>
    <property type="match status" value="1"/>
</dbReference>
<dbReference type="AlphaFoldDB" id="A0A8J2ZGS0"/>
<evidence type="ECO:0000313" key="4">
    <source>
        <dbReference type="EMBL" id="GGG60823.1"/>
    </source>
</evidence>
<dbReference type="Pfam" id="PF02685">
    <property type="entry name" value="Glucokinase"/>
    <property type="match status" value="1"/>
</dbReference>
<dbReference type="GO" id="GO:0004340">
    <property type="term" value="F:glucokinase activity"/>
    <property type="evidence" value="ECO:0007669"/>
    <property type="project" value="InterPro"/>
</dbReference>
<dbReference type="InterPro" id="IPR050201">
    <property type="entry name" value="Bacterial_glucokinase"/>
</dbReference>
<dbReference type="Gene3D" id="3.30.420.40">
    <property type="match status" value="1"/>
</dbReference>
<evidence type="ECO:0000313" key="5">
    <source>
        <dbReference type="Proteomes" id="UP000617145"/>
    </source>
</evidence>
<organism evidence="4 5">
    <name type="scientific">Salipiger pallidus</name>
    <dbReference type="NCBI Taxonomy" id="1775170"/>
    <lineage>
        <taxon>Bacteria</taxon>
        <taxon>Pseudomonadati</taxon>
        <taxon>Pseudomonadota</taxon>
        <taxon>Alphaproteobacteria</taxon>
        <taxon>Rhodobacterales</taxon>
        <taxon>Roseobacteraceae</taxon>
        <taxon>Salipiger</taxon>
    </lineage>
</organism>
<dbReference type="RefSeq" id="WP_188788210.1">
    <property type="nucleotide sequence ID" value="NZ_BMJV01000001.1"/>
</dbReference>
<keyword evidence="5" id="KW-1185">Reference proteome</keyword>
<reference evidence="4" key="2">
    <citation type="submission" date="2020-09" db="EMBL/GenBank/DDBJ databases">
        <authorList>
            <person name="Sun Q."/>
            <person name="Zhou Y."/>
        </authorList>
    </citation>
    <scope>NUCLEOTIDE SEQUENCE</scope>
    <source>
        <strain evidence="4">CGMCC 1.15762</strain>
    </source>
</reference>
<dbReference type="GO" id="GO:0005536">
    <property type="term" value="F:D-glucose binding"/>
    <property type="evidence" value="ECO:0007669"/>
    <property type="project" value="InterPro"/>
</dbReference>
<keyword evidence="2" id="KW-0418">Kinase</keyword>